<dbReference type="PATRIC" id="fig|1439726.3.peg.2710"/>
<keyword evidence="1" id="KW-1133">Transmembrane helix</keyword>
<dbReference type="InterPro" id="IPR018719">
    <property type="entry name" value="DUF2243_membrane"/>
</dbReference>
<sequence>MPMPARILLPVSPLDWKTRVGWLLVGFALSGFFDGILLHQILQWHHLLSGLDEPLGSDLRFQVLADGLFHVLMYVVAIAGGCLLAAAWMSDARGASAGEVLRNGLIGFGAWHVLDAVVSHWLLGLHRIRMDSDMPLVWDVGWLVVFGLLPLLLAARLPRGGGGRGRGVAAAIAGLTFLAGIAAGAAPGAGDRGDTLVVFRAGMTPAAMMDAVAAAQATLKWTEGGGSVWAISDVSWPGLATLYARGALVVSSTPVLAGCLAWTRAEGRA</sequence>
<dbReference type="Proteomes" id="UP000094622">
    <property type="component" value="Unassembled WGS sequence"/>
</dbReference>
<keyword evidence="1" id="KW-0812">Transmembrane</keyword>
<evidence type="ECO:0000313" key="2">
    <source>
        <dbReference type="EMBL" id="ODN70095.1"/>
    </source>
</evidence>
<evidence type="ECO:0008006" key="4">
    <source>
        <dbReference type="Google" id="ProtNLM"/>
    </source>
</evidence>
<reference evidence="2 3" key="1">
    <citation type="submission" date="2016-07" db="EMBL/GenBank/DDBJ databases">
        <title>Draft Genome Sequence of Methylobrevis pamukkalensis PK2.</title>
        <authorList>
            <person name="Vasilenko O.V."/>
            <person name="Doronina N.V."/>
            <person name="Shmareva M.N."/>
            <person name="Tarlachkov S.V."/>
            <person name="Mustakhimov I."/>
            <person name="Trotsenko Y.A."/>
        </authorList>
    </citation>
    <scope>NUCLEOTIDE SEQUENCE [LARGE SCALE GENOMIC DNA]</scope>
    <source>
        <strain evidence="2 3">PK2</strain>
    </source>
</reference>
<evidence type="ECO:0000313" key="3">
    <source>
        <dbReference type="Proteomes" id="UP000094622"/>
    </source>
</evidence>
<keyword evidence="3" id="KW-1185">Reference proteome</keyword>
<organism evidence="2 3">
    <name type="scientific">Methylobrevis pamukkalensis</name>
    <dbReference type="NCBI Taxonomy" id="1439726"/>
    <lineage>
        <taxon>Bacteria</taxon>
        <taxon>Pseudomonadati</taxon>
        <taxon>Pseudomonadota</taxon>
        <taxon>Alphaproteobacteria</taxon>
        <taxon>Hyphomicrobiales</taxon>
        <taxon>Pleomorphomonadaceae</taxon>
        <taxon>Methylobrevis</taxon>
    </lineage>
</organism>
<proteinExistence type="predicted"/>
<gene>
    <name evidence="2" type="ORF">A6302_02574</name>
</gene>
<comment type="caution">
    <text evidence="2">The sequence shown here is derived from an EMBL/GenBank/DDBJ whole genome shotgun (WGS) entry which is preliminary data.</text>
</comment>
<dbReference type="Pfam" id="PF10002">
    <property type="entry name" value="DUF2243"/>
    <property type="match status" value="1"/>
</dbReference>
<feature type="transmembrane region" description="Helical" evidence="1">
    <location>
        <begin position="100"/>
        <end position="123"/>
    </location>
</feature>
<dbReference type="EMBL" id="MCRJ01000062">
    <property type="protein sequence ID" value="ODN70095.1"/>
    <property type="molecule type" value="Genomic_DNA"/>
</dbReference>
<protein>
    <recommendedName>
        <fullName evidence="4">DUF2243 domain-containing protein</fullName>
    </recommendedName>
</protein>
<feature type="transmembrane region" description="Helical" evidence="1">
    <location>
        <begin position="167"/>
        <end position="186"/>
    </location>
</feature>
<name>A0A1E3H1S8_9HYPH</name>
<accession>A0A1E3H1S8</accession>
<feature type="transmembrane region" description="Helical" evidence="1">
    <location>
        <begin position="67"/>
        <end position="88"/>
    </location>
</feature>
<dbReference type="AlphaFoldDB" id="A0A1E3H1S8"/>
<feature type="transmembrane region" description="Helical" evidence="1">
    <location>
        <begin position="20"/>
        <end position="42"/>
    </location>
</feature>
<keyword evidence="1" id="KW-0472">Membrane</keyword>
<feature type="transmembrane region" description="Helical" evidence="1">
    <location>
        <begin position="135"/>
        <end position="155"/>
    </location>
</feature>
<feature type="transmembrane region" description="Helical" evidence="1">
    <location>
        <begin position="242"/>
        <end position="263"/>
    </location>
</feature>
<evidence type="ECO:0000256" key="1">
    <source>
        <dbReference type="SAM" id="Phobius"/>
    </source>
</evidence>